<feature type="transmembrane region" description="Helical" evidence="7">
    <location>
        <begin position="251"/>
        <end position="272"/>
    </location>
</feature>
<dbReference type="NCBIfam" id="TIGR00765">
    <property type="entry name" value="yihY_not_rbn"/>
    <property type="match status" value="1"/>
</dbReference>
<feature type="transmembrane region" description="Helical" evidence="7">
    <location>
        <begin position="216"/>
        <end position="239"/>
    </location>
</feature>
<sequence>MKKKLTWKGVWGLVKDAFTGFMDDKVVKLSGALAYFTVFSIGPMLIVIIFFADLFWGREAVEGTIFGQIKGLVGATTAAQIQEIIRSASLSGKGPVTGIIGIITLLIGATTVFAEIQDTINTIWGLKPKPEKGWLKIVVDRLLSFSIVVSIGFLLLVSLVVTGLVEALSNRLIHIFPDIALLLIYIFNLLITFGIVTLLFAIIFKVLPDAKIKWKDVITGAMVTAGLFMLGKFGITFYIGSSNVSTAYGTAGSFVILMLWVYYSSIILYFGAEFTKAYAATYGGLIKPNQYAVWVKQIEVEDETGSLKYQEQKKKEENEETGDNIKVK</sequence>
<keyword evidence="4 7" id="KW-1133">Transmembrane helix</keyword>
<feature type="transmembrane region" description="Helical" evidence="7">
    <location>
        <begin position="32"/>
        <end position="52"/>
    </location>
</feature>
<comment type="caution">
    <text evidence="8">The sequence shown here is derived from an EMBL/GenBank/DDBJ whole genome shotgun (WGS) entry which is preliminary data.</text>
</comment>
<evidence type="ECO:0000256" key="5">
    <source>
        <dbReference type="ARBA" id="ARBA00023136"/>
    </source>
</evidence>
<gene>
    <name evidence="8" type="ORF">SAE01_06930</name>
</gene>
<dbReference type="EMBL" id="BJYT01000002">
    <property type="protein sequence ID" value="GEO08197.1"/>
    <property type="molecule type" value="Genomic_DNA"/>
</dbReference>
<keyword evidence="9" id="KW-1185">Reference proteome</keyword>
<evidence type="ECO:0000256" key="4">
    <source>
        <dbReference type="ARBA" id="ARBA00022989"/>
    </source>
</evidence>
<evidence type="ECO:0000256" key="1">
    <source>
        <dbReference type="ARBA" id="ARBA00004651"/>
    </source>
</evidence>
<dbReference type="PANTHER" id="PTHR30213:SF1">
    <property type="entry name" value="INNER MEMBRANE PROTEIN YHJD"/>
    <property type="match status" value="1"/>
</dbReference>
<dbReference type="RefSeq" id="WP_147202277.1">
    <property type="nucleotide sequence ID" value="NZ_BJYT01000002.1"/>
</dbReference>
<evidence type="ECO:0000313" key="9">
    <source>
        <dbReference type="Proteomes" id="UP000321513"/>
    </source>
</evidence>
<dbReference type="OrthoDB" id="9797028at2"/>
<feature type="transmembrane region" description="Helical" evidence="7">
    <location>
        <begin position="179"/>
        <end position="204"/>
    </location>
</feature>
<keyword evidence="5 7" id="KW-0472">Membrane</keyword>
<dbReference type="PIRSF" id="PIRSF035875">
    <property type="entry name" value="RNase_BN"/>
    <property type="match status" value="1"/>
</dbReference>
<evidence type="ECO:0000256" key="3">
    <source>
        <dbReference type="ARBA" id="ARBA00022692"/>
    </source>
</evidence>
<evidence type="ECO:0000256" key="7">
    <source>
        <dbReference type="SAM" id="Phobius"/>
    </source>
</evidence>
<dbReference type="InterPro" id="IPR017039">
    <property type="entry name" value="Virul_fac_BrkB"/>
</dbReference>
<dbReference type="AlphaFoldDB" id="A0A512B8P7"/>
<accession>A0A512B8P7</accession>
<proteinExistence type="predicted"/>
<evidence type="ECO:0000256" key="6">
    <source>
        <dbReference type="SAM" id="MobiDB-lite"/>
    </source>
</evidence>
<feature type="compositionally biased region" description="Basic and acidic residues" evidence="6">
    <location>
        <begin position="310"/>
        <end position="328"/>
    </location>
</feature>
<organism evidence="8 9">
    <name type="scientific">Segetibacter aerophilus</name>
    <dbReference type="NCBI Taxonomy" id="670293"/>
    <lineage>
        <taxon>Bacteria</taxon>
        <taxon>Pseudomonadati</taxon>
        <taxon>Bacteroidota</taxon>
        <taxon>Chitinophagia</taxon>
        <taxon>Chitinophagales</taxon>
        <taxon>Chitinophagaceae</taxon>
        <taxon>Segetibacter</taxon>
    </lineage>
</organism>
<dbReference type="Proteomes" id="UP000321513">
    <property type="component" value="Unassembled WGS sequence"/>
</dbReference>
<protein>
    <submittedName>
        <fullName evidence="8">Serum resistance protein BrkB</fullName>
    </submittedName>
</protein>
<comment type="subcellular location">
    <subcellularLocation>
        <location evidence="1">Cell membrane</location>
        <topology evidence="1">Multi-pass membrane protein</topology>
    </subcellularLocation>
</comment>
<keyword evidence="3 7" id="KW-0812">Transmembrane</keyword>
<dbReference type="Pfam" id="PF03631">
    <property type="entry name" value="Virul_fac_BrkB"/>
    <property type="match status" value="1"/>
</dbReference>
<evidence type="ECO:0000313" key="8">
    <source>
        <dbReference type="EMBL" id="GEO08197.1"/>
    </source>
</evidence>
<feature type="region of interest" description="Disordered" evidence="6">
    <location>
        <begin position="305"/>
        <end position="328"/>
    </location>
</feature>
<reference evidence="8 9" key="1">
    <citation type="submission" date="2019-07" db="EMBL/GenBank/DDBJ databases">
        <title>Whole genome shotgun sequence of Segetibacter aerophilus NBRC 106135.</title>
        <authorList>
            <person name="Hosoyama A."/>
            <person name="Uohara A."/>
            <person name="Ohji S."/>
            <person name="Ichikawa N."/>
        </authorList>
    </citation>
    <scope>NUCLEOTIDE SEQUENCE [LARGE SCALE GENOMIC DNA]</scope>
    <source>
        <strain evidence="8 9">NBRC 106135</strain>
    </source>
</reference>
<feature type="transmembrane region" description="Helical" evidence="7">
    <location>
        <begin position="96"/>
        <end position="116"/>
    </location>
</feature>
<dbReference type="GO" id="GO:0005886">
    <property type="term" value="C:plasma membrane"/>
    <property type="evidence" value="ECO:0007669"/>
    <property type="project" value="UniProtKB-SubCell"/>
</dbReference>
<feature type="transmembrane region" description="Helical" evidence="7">
    <location>
        <begin position="137"/>
        <end position="159"/>
    </location>
</feature>
<dbReference type="PANTHER" id="PTHR30213">
    <property type="entry name" value="INNER MEMBRANE PROTEIN YHJD"/>
    <property type="match status" value="1"/>
</dbReference>
<name>A0A512B8P7_9BACT</name>
<evidence type="ECO:0000256" key="2">
    <source>
        <dbReference type="ARBA" id="ARBA00022475"/>
    </source>
</evidence>
<keyword evidence="2" id="KW-1003">Cell membrane</keyword>